<dbReference type="WBParaSite" id="L893_g21188.t1">
    <property type="protein sequence ID" value="L893_g21188.t1"/>
    <property type="gene ID" value="L893_g21188"/>
</dbReference>
<name>A0A1I7YZV8_9BILA</name>
<protein>
    <submittedName>
        <fullName evidence="2">Secreted protein</fullName>
    </submittedName>
</protein>
<keyword evidence="1" id="KW-1185">Reference proteome</keyword>
<proteinExistence type="predicted"/>
<dbReference type="AlphaFoldDB" id="A0A1I7YZV8"/>
<organism evidence="1 2">
    <name type="scientific">Steinernema glaseri</name>
    <dbReference type="NCBI Taxonomy" id="37863"/>
    <lineage>
        <taxon>Eukaryota</taxon>
        <taxon>Metazoa</taxon>
        <taxon>Ecdysozoa</taxon>
        <taxon>Nematoda</taxon>
        <taxon>Chromadorea</taxon>
        <taxon>Rhabditida</taxon>
        <taxon>Tylenchina</taxon>
        <taxon>Panagrolaimomorpha</taxon>
        <taxon>Strongyloidoidea</taxon>
        <taxon>Steinernematidae</taxon>
        <taxon>Steinernema</taxon>
    </lineage>
</organism>
<dbReference type="Proteomes" id="UP000095287">
    <property type="component" value="Unplaced"/>
</dbReference>
<evidence type="ECO:0000313" key="1">
    <source>
        <dbReference type="Proteomes" id="UP000095287"/>
    </source>
</evidence>
<accession>A0A1I7YZV8</accession>
<reference evidence="2" key="1">
    <citation type="submission" date="2016-11" db="UniProtKB">
        <authorList>
            <consortium name="WormBaseParasite"/>
        </authorList>
    </citation>
    <scope>IDENTIFICATION</scope>
</reference>
<sequence>MRTGAKRHIFLASFPRAQAPAPWHRFRWHLVLSHSDHHERTSTIGSFVGSDVRVKCCFLPSRSESAV</sequence>
<evidence type="ECO:0000313" key="2">
    <source>
        <dbReference type="WBParaSite" id="L893_g21188.t1"/>
    </source>
</evidence>